<dbReference type="AlphaFoldDB" id="A0A645J0X8"/>
<protein>
    <recommendedName>
        <fullName evidence="2">CAAX prenyl protease 2/Lysostaphin resistance protein A-like domain-containing protein</fullName>
    </recommendedName>
</protein>
<keyword evidence="1" id="KW-0812">Transmembrane</keyword>
<dbReference type="GO" id="GO:0004175">
    <property type="term" value="F:endopeptidase activity"/>
    <property type="evidence" value="ECO:0007669"/>
    <property type="project" value="UniProtKB-ARBA"/>
</dbReference>
<evidence type="ECO:0000259" key="2">
    <source>
        <dbReference type="Pfam" id="PF02517"/>
    </source>
</evidence>
<sequence>MVATIITFFAWGFWHYMYFYMTNSLQYIQHVPFLVGLLGSSFILGVLYKISGSLWLCVLFHCLLNVFAQTLLVNNLIAVLVCNMLCIALATALARIKKRKKPYAE</sequence>
<gene>
    <name evidence="3" type="ORF">SDC9_204513</name>
</gene>
<evidence type="ECO:0000256" key="1">
    <source>
        <dbReference type="SAM" id="Phobius"/>
    </source>
</evidence>
<feature type="transmembrane region" description="Helical" evidence="1">
    <location>
        <begin position="77"/>
        <end position="96"/>
    </location>
</feature>
<name>A0A645J0X8_9ZZZZ</name>
<evidence type="ECO:0000313" key="3">
    <source>
        <dbReference type="EMBL" id="MPN56820.1"/>
    </source>
</evidence>
<comment type="caution">
    <text evidence="3">The sequence shown here is derived from an EMBL/GenBank/DDBJ whole genome shotgun (WGS) entry which is preliminary data.</text>
</comment>
<keyword evidence="1" id="KW-0472">Membrane</keyword>
<keyword evidence="1" id="KW-1133">Transmembrane helix</keyword>
<reference evidence="3" key="1">
    <citation type="submission" date="2019-08" db="EMBL/GenBank/DDBJ databases">
        <authorList>
            <person name="Kucharzyk K."/>
            <person name="Murdoch R.W."/>
            <person name="Higgins S."/>
            <person name="Loffler F."/>
        </authorList>
    </citation>
    <scope>NUCLEOTIDE SEQUENCE</scope>
</reference>
<dbReference type="GO" id="GO:0080120">
    <property type="term" value="P:CAAX-box protein maturation"/>
    <property type="evidence" value="ECO:0007669"/>
    <property type="project" value="UniProtKB-ARBA"/>
</dbReference>
<dbReference type="InterPro" id="IPR003675">
    <property type="entry name" value="Rce1/LyrA-like_dom"/>
</dbReference>
<feature type="domain" description="CAAX prenyl protease 2/Lysostaphin resistance protein A-like" evidence="2">
    <location>
        <begin position="2"/>
        <end position="67"/>
    </location>
</feature>
<organism evidence="3">
    <name type="scientific">bioreactor metagenome</name>
    <dbReference type="NCBI Taxonomy" id="1076179"/>
    <lineage>
        <taxon>unclassified sequences</taxon>
        <taxon>metagenomes</taxon>
        <taxon>ecological metagenomes</taxon>
    </lineage>
</organism>
<accession>A0A645J0X8</accession>
<proteinExistence type="predicted"/>
<dbReference type="Pfam" id="PF02517">
    <property type="entry name" value="Rce1-like"/>
    <property type="match status" value="1"/>
</dbReference>
<dbReference type="EMBL" id="VSSQ01127613">
    <property type="protein sequence ID" value="MPN56820.1"/>
    <property type="molecule type" value="Genomic_DNA"/>
</dbReference>